<evidence type="ECO:0000256" key="1">
    <source>
        <dbReference type="ARBA" id="ARBA00010617"/>
    </source>
</evidence>
<dbReference type="PANTHER" id="PTHR24305:SF166">
    <property type="entry name" value="CYTOCHROME P450 12A4, MITOCHONDRIAL-RELATED"/>
    <property type="match status" value="1"/>
</dbReference>
<dbReference type="PANTHER" id="PTHR24305">
    <property type="entry name" value="CYTOCHROME P450"/>
    <property type="match status" value="1"/>
</dbReference>
<dbReference type="SUPFAM" id="SSF48264">
    <property type="entry name" value="Cytochrome P450"/>
    <property type="match status" value="1"/>
</dbReference>
<dbReference type="EMBL" id="JBIAXI010000014">
    <property type="protein sequence ID" value="MFF4775775.1"/>
    <property type="molecule type" value="Genomic_DNA"/>
</dbReference>
<proteinExistence type="inferred from homology"/>
<protein>
    <submittedName>
        <fullName evidence="4">Cytochrome P450</fullName>
    </submittedName>
</protein>
<keyword evidence="3" id="KW-0408">Iron</keyword>
<evidence type="ECO:0000313" key="5">
    <source>
        <dbReference type="Proteomes" id="UP001602119"/>
    </source>
</evidence>
<gene>
    <name evidence="4" type="ORF">ACFY05_23255</name>
</gene>
<dbReference type="RefSeq" id="WP_387344001.1">
    <property type="nucleotide sequence ID" value="NZ_JBIAXI010000014.1"/>
</dbReference>
<dbReference type="Gene3D" id="1.10.630.10">
    <property type="entry name" value="Cytochrome P450"/>
    <property type="match status" value="1"/>
</dbReference>
<organism evidence="4 5">
    <name type="scientific">Microtetraspora fusca</name>
    <dbReference type="NCBI Taxonomy" id="1997"/>
    <lineage>
        <taxon>Bacteria</taxon>
        <taxon>Bacillati</taxon>
        <taxon>Actinomycetota</taxon>
        <taxon>Actinomycetes</taxon>
        <taxon>Streptosporangiales</taxon>
        <taxon>Streptosporangiaceae</taxon>
        <taxon>Microtetraspora</taxon>
    </lineage>
</organism>
<dbReference type="Proteomes" id="UP001602119">
    <property type="component" value="Unassembled WGS sequence"/>
</dbReference>
<dbReference type="InterPro" id="IPR050121">
    <property type="entry name" value="Cytochrome_P450_monoxygenase"/>
</dbReference>
<keyword evidence="2" id="KW-0479">Metal-binding</keyword>
<sequence>MAPFAADPTSFLVEGTARYGDVWAIRPRVYVVAGSELTREVFRRTGKGFDVLEGAFAAPPVERRARQQVGGHSAMALVRGLRPAAVHEKTGMLAAEAAALATDWPLDQEVDVLPQVNRTISRMGAYYCFGPDAPALMHAEEELARLRIELTHRYLYLPSWVPSPSRMRVYRCQRRLAGRIREVIDQRLAEGRREQDLLAAAMQASQEDGMRPGNRIAYGLATLMVAAQEMPTRATGWLMMELARHPQWADRISAEAVSLPENPAETDSTHLPRLRLTNAFVRETLRLHPPTWLISRSITAPTELGGFRLLPGDNILVSPYLLHHDRRYFADPDDFRPQRWLGPDNADHNPAYLPFGAGPQICRGAALATTEMILIAAMMAGRHRFSGHATTPYRLDAKGALTPAGLRLVCRRRA</sequence>
<evidence type="ECO:0000256" key="3">
    <source>
        <dbReference type="ARBA" id="ARBA00023004"/>
    </source>
</evidence>
<keyword evidence="5" id="KW-1185">Reference proteome</keyword>
<accession>A0ABW6V8X8</accession>
<dbReference type="PRINTS" id="PR00465">
    <property type="entry name" value="EP450IV"/>
</dbReference>
<comment type="similarity">
    <text evidence="1">Belongs to the cytochrome P450 family.</text>
</comment>
<name>A0ABW6V8X8_MICFU</name>
<dbReference type="InterPro" id="IPR036396">
    <property type="entry name" value="Cyt_P450_sf"/>
</dbReference>
<comment type="caution">
    <text evidence="4">The sequence shown here is derived from an EMBL/GenBank/DDBJ whole genome shotgun (WGS) entry which is preliminary data.</text>
</comment>
<dbReference type="InterPro" id="IPR002403">
    <property type="entry name" value="Cyt_P450_E_grp-IV"/>
</dbReference>
<dbReference type="Pfam" id="PF00067">
    <property type="entry name" value="p450"/>
    <property type="match status" value="1"/>
</dbReference>
<dbReference type="InterPro" id="IPR001128">
    <property type="entry name" value="Cyt_P450"/>
</dbReference>
<evidence type="ECO:0000313" key="4">
    <source>
        <dbReference type="EMBL" id="MFF4775775.1"/>
    </source>
</evidence>
<reference evidence="4 5" key="1">
    <citation type="submission" date="2024-10" db="EMBL/GenBank/DDBJ databases">
        <title>The Natural Products Discovery Center: Release of the First 8490 Sequenced Strains for Exploring Actinobacteria Biosynthetic Diversity.</title>
        <authorList>
            <person name="Kalkreuter E."/>
            <person name="Kautsar S.A."/>
            <person name="Yang D."/>
            <person name="Bader C.D."/>
            <person name="Teijaro C.N."/>
            <person name="Fluegel L."/>
            <person name="Davis C.M."/>
            <person name="Simpson J.R."/>
            <person name="Lauterbach L."/>
            <person name="Steele A.D."/>
            <person name="Gui C."/>
            <person name="Meng S."/>
            <person name="Li G."/>
            <person name="Viehrig K."/>
            <person name="Ye F."/>
            <person name="Su P."/>
            <person name="Kiefer A.F."/>
            <person name="Nichols A."/>
            <person name="Cepeda A.J."/>
            <person name="Yan W."/>
            <person name="Fan B."/>
            <person name="Jiang Y."/>
            <person name="Adhikari A."/>
            <person name="Zheng C.-J."/>
            <person name="Schuster L."/>
            <person name="Cowan T.M."/>
            <person name="Smanski M.J."/>
            <person name="Chevrette M.G."/>
            <person name="De Carvalho L.P.S."/>
            <person name="Shen B."/>
        </authorList>
    </citation>
    <scope>NUCLEOTIDE SEQUENCE [LARGE SCALE GENOMIC DNA]</scope>
    <source>
        <strain evidence="4 5">NPDC001281</strain>
    </source>
</reference>
<evidence type="ECO:0000256" key="2">
    <source>
        <dbReference type="ARBA" id="ARBA00022723"/>
    </source>
</evidence>
<dbReference type="PRINTS" id="PR00385">
    <property type="entry name" value="P450"/>
</dbReference>